<dbReference type="GO" id="GO:0016301">
    <property type="term" value="F:kinase activity"/>
    <property type="evidence" value="ECO:0007669"/>
    <property type="project" value="UniProtKB-KW"/>
</dbReference>
<dbReference type="InterPro" id="IPR029056">
    <property type="entry name" value="Ribokinase-like"/>
</dbReference>
<dbReference type="PRINTS" id="PR00990">
    <property type="entry name" value="RIBOKINASE"/>
</dbReference>
<dbReference type="PANTHER" id="PTHR10584">
    <property type="entry name" value="SUGAR KINASE"/>
    <property type="match status" value="1"/>
</dbReference>
<accession>A0ABU4SYX0</accession>
<reference evidence="5 6" key="1">
    <citation type="submission" date="2023-11" db="EMBL/GenBank/DDBJ databases">
        <title>Lentzea sokolovensis, sp. nov., Lentzea kristufkii, sp. nov., and Lentzea miocenensis, sp. nov., rare actinobacteria from Sokolov Coal Basin, Miocene lacustrine sediment, Czech Republic.</title>
        <authorList>
            <person name="Lara A."/>
            <person name="Kotroba L."/>
            <person name="Nouioui I."/>
            <person name="Neumann-Schaal M."/>
            <person name="Mast Y."/>
            <person name="Chronakova A."/>
        </authorList>
    </citation>
    <scope>NUCLEOTIDE SEQUENCE [LARGE SCALE GENOMIC DNA]</scope>
    <source>
        <strain evidence="5 6">BCCO 10_0856</strain>
    </source>
</reference>
<keyword evidence="3 5" id="KW-0418">Kinase</keyword>
<gene>
    <name evidence="5" type="ORF">SK803_12530</name>
</gene>
<keyword evidence="2" id="KW-0808">Transferase</keyword>
<sequence length="311" mass="32198">MSPVLDQALSEVDGDRLRAAAAGARVLVVGSLNVDLILETGGDQPPDEGAVEVHTATTLVGGHAGNCASALAALGIQVSVAGAVGQDPDGDLLIADLVERGVDVTGVRRRADQPTGRVVIPVFGEKHYMLLIRGANDSFGAADLLDVVDDEYDAVMLFDPNAEALRAVRRRKSLLCWTPGGVYSAHPVAAQVVPHCDVVFVNRAERDQLAGNVVDVPGELVVTLGGDGSMLRHDGDEVVMPARRVPVVDPTGAGDAFAATYLLTKLAGVTARSRLATANVSGALAVGATGARSRLATMPDLLLHVSENRNG</sequence>
<evidence type="ECO:0000259" key="4">
    <source>
        <dbReference type="Pfam" id="PF00294"/>
    </source>
</evidence>
<dbReference type="InterPro" id="IPR002139">
    <property type="entry name" value="Ribo/fructo_kinase"/>
</dbReference>
<organism evidence="5 6">
    <name type="scientific">Lentzea miocenica</name>
    <dbReference type="NCBI Taxonomy" id="3095431"/>
    <lineage>
        <taxon>Bacteria</taxon>
        <taxon>Bacillati</taxon>
        <taxon>Actinomycetota</taxon>
        <taxon>Actinomycetes</taxon>
        <taxon>Pseudonocardiales</taxon>
        <taxon>Pseudonocardiaceae</taxon>
        <taxon>Lentzea</taxon>
    </lineage>
</organism>
<dbReference type="Gene3D" id="3.40.1190.20">
    <property type="match status" value="1"/>
</dbReference>
<evidence type="ECO:0000256" key="3">
    <source>
        <dbReference type="ARBA" id="ARBA00022777"/>
    </source>
</evidence>
<dbReference type="PROSITE" id="PS00583">
    <property type="entry name" value="PFKB_KINASES_1"/>
    <property type="match status" value="1"/>
</dbReference>
<dbReference type="InterPro" id="IPR002173">
    <property type="entry name" value="Carboh/pur_kinase_PfkB_CS"/>
</dbReference>
<keyword evidence="6" id="KW-1185">Reference proteome</keyword>
<evidence type="ECO:0000256" key="2">
    <source>
        <dbReference type="ARBA" id="ARBA00022679"/>
    </source>
</evidence>
<dbReference type="Proteomes" id="UP001285521">
    <property type="component" value="Unassembled WGS sequence"/>
</dbReference>
<dbReference type="PANTHER" id="PTHR10584:SF166">
    <property type="entry name" value="RIBOKINASE"/>
    <property type="match status" value="1"/>
</dbReference>
<dbReference type="Pfam" id="PF00294">
    <property type="entry name" value="PfkB"/>
    <property type="match status" value="1"/>
</dbReference>
<comment type="caution">
    <text evidence="5">The sequence shown here is derived from an EMBL/GenBank/DDBJ whole genome shotgun (WGS) entry which is preliminary data.</text>
</comment>
<dbReference type="EMBL" id="JAXAVW010000009">
    <property type="protein sequence ID" value="MDX8031045.1"/>
    <property type="molecule type" value="Genomic_DNA"/>
</dbReference>
<protein>
    <submittedName>
        <fullName evidence="5">PfkB family carbohydrate kinase</fullName>
    </submittedName>
</protein>
<dbReference type="InterPro" id="IPR011611">
    <property type="entry name" value="PfkB_dom"/>
</dbReference>
<proteinExistence type="inferred from homology"/>
<dbReference type="SUPFAM" id="SSF53613">
    <property type="entry name" value="Ribokinase-like"/>
    <property type="match status" value="1"/>
</dbReference>
<feature type="domain" description="Carbohydrate kinase PfkB" evidence="4">
    <location>
        <begin position="25"/>
        <end position="294"/>
    </location>
</feature>
<dbReference type="RefSeq" id="WP_319966111.1">
    <property type="nucleotide sequence ID" value="NZ_JAXAVW010000009.1"/>
</dbReference>
<evidence type="ECO:0000313" key="6">
    <source>
        <dbReference type="Proteomes" id="UP001285521"/>
    </source>
</evidence>
<name>A0ABU4SYX0_9PSEU</name>
<evidence type="ECO:0000313" key="5">
    <source>
        <dbReference type="EMBL" id="MDX8031045.1"/>
    </source>
</evidence>
<reference evidence="5 6" key="2">
    <citation type="submission" date="2023-11" db="EMBL/GenBank/DDBJ databases">
        <authorList>
            <person name="Lara A.C."/>
            <person name="Chronakova A."/>
        </authorList>
    </citation>
    <scope>NUCLEOTIDE SEQUENCE [LARGE SCALE GENOMIC DNA]</scope>
    <source>
        <strain evidence="5 6">BCCO 10_0856</strain>
    </source>
</reference>
<evidence type="ECO:0000256" key="1">
    <source>
        <dbReference type="ARBA" id="ARBA00010688"/>
    </source>
</evidence>
<comment type="similarity">
    <text evidence="1">Belongs to the carbohydrate kinase PfkB family.</text>
</comment>